<keyword evidence="1" id="KW-1133">Transmembrane helix</keyword>
<reference evidence="2" key="1">
    <citation type="submission" date="2014-01" db="EMBL/GenBank/DDBJ databases">
        <authorList>
            <person name="Brown-Elliot B."/>
            <person name="Wallace R."/>
            <person name="Lenaerts A."/>
            <person name="Ordway D."/>
            <person name="DeGroote M.A."/>
            <person name="Parker T."/>
            <person name="Sizemore C."/>
            <person name="Tallon L.J."/>
            <person name="Sadzewicz L.K."/>
            <person name="Sengamalay N."/>
            <person name="Fraser C.M."/>
            <person name="Hine E."/>
            <person name="Shefchek K.A."/>
            <person name="Das S.P."/>
            <person name="Tettelin H."/>
        </authorList>
    </citation>
    <scope>NUCLEOTIDE SEQUENCE [LARGE SCALE GENOMIC DNA]</scope>
    <source>
        <strain evidence="2">4042</strain>
    </source>
</reference>
<organism evidence="2">
    <name type="scientific">Mycobacterium xenopi 4042</name>
    <dbReference type="NCBI Taxonomy" id="1299334"/>
    <lineage>
        <taxon>Bacteria</taxon>
        <taxon>Bacillati</taxon>
        <taxon>Actinomycetota</taxon>
        <taxon>Actinomycetes</taxon>
        <taxon>Mycobacteriales</taxon>
        <taxon>Mycobacteriaceae</taxon>
        <taxon>Mycobacterium</taxon>
    </lineage>
</organism>
<gene>
    <name evidence="2" type="ORF">I553_1710</name>
</gene>
<name>X7ZB04_MYCXE</name>
<comment type="caution">
    <text evidence="2">The sequence shown here is derived from an EMBL/GenBank/DDBJ whole genome shotgun (WGS) entry which is preliminary data.</text>
</comment>
<accession>X7ZB04</accession>
<feature type="transmembrane region" description="Helical" evidence="1">
    <location>
        <begin position="32"/>
        <end position="50"/>
    </location>
</feature>
<evidence type="ECO:0000256" key="1">
    <source>
        <dbReference type="SAM" id="Phobius"/>
    </source>
</evidence>
<feature type="transmembrane region" description="Helical" evidence="1">
    <location>
        <begin position="56"/>
        <end position="75"/>
    </location>
</feature>
<dbReference type="AlphaFoldDB" id="X7ZB04"/>
<keyword evidence="1" id="KW-0812">Transmembrane</keyword>
<sequence length="117" mass="12521">MDVGGLAGRCGCNRGDRRPPVGRSRARLDHHLAVAIVLIGPALVSCLWRPQVFRPAVAVLLAIASALSWALFAVLTRASSVCSVPVWDAAADPGAVWLLLPRWGRRCGSSRRFAPAR</sequence>
<protein>
    <submittedName>
        <fullName evidence="2">Uncharacterized protein</fullName>
    </submittedName>
</protein>
<keyword evidence="1" id="KW-0472">Membrane</keyword>
<evidence type="ECO:0000313" key="2">
    <source>
        <dbReference type="EMBL" id="EUA16712.1"/>
    </source>
</evidence>
<dbReference type="EMBL" id="JAOB01000078">
    <property type="protein sequence ID" value="EUA16712.1"/>
    <property type="molecule type" value="Genomic_DNA"/>
</dbReference>
<proteinExistence type="predicted"/>
<dbReference type="PATRIC" id="fig|1299334.3.peg.8176"/>